<sequence>MGQSSTTCNNGDSDLNLIGDEEEHLVSRGKSGKRKDRMRSVSSSPNNNQNTSNHSNPSSELSSMTTQQTISPFIDEKSKWSNDPSWRDDLINLAYGVKKQSTSSNVKIRLFDKVAVSVVATAICSFLDIRSVIYLMQGTNREIYDQIRKSITHFYYIPMLPEEEEEEQLDDSYFPEDYQKPKQPPKQKPKILFPPKHANSWFWEPILAQFPNLQQVRIPQLYILTHYFDLDGYLKTLKNLQNFNNTCLDHKYLKTFPSYSKITLNQDYTSLLESDTFELIESYRHVHTLQLHCVKNVTNAMLNRFLQHFPNLKSLSITTCQFVSQISTPPLQRPILPYLVDPSCTIDFTGLITTHLEELSILCNQSIYDVNTILHAAEQGKCPKLVRFRYSSTTNVNGALQLDALLSKSSH</sequence>
<feature type="region of interest" description="Disordered" evidence="1">
    <location>
        <begin position="170"/>
        <end position="189"/>
    </location>
</feature>
<dbReference type="Proteomes" id="UP000816034">
    <property type="component" value="Unassembled WGS sequence"/>
</dbReference>
<proteinExistence type="predicted"/>
<dbReference type="RefSeq" id="XP_044555452.1">
    <property type="nucleotide sequence ID" value="XM_044697021.1"/>
</dbReference>
<name>A0AA88GYV5_NAELO</name>
<gene>
    <name evidence="2" type="ORF">C9374_007089</name>
</gene>
<keyword evidence="3" id="KW-1185">Reference proteome</keyword>
<dbReference type="SUPFAM" id="SSF52047">
    <property type="entry name" value="RNI-like"/>
    <property type="match status" value="1"/>
</dbReference>
<feature type="compositionally biased region" description="Low complexity" evidence="1">
    <location>
        <begin position="40"/>
        <end position="63"/>
    </location>
</feature>
<protein>
    <submittedName>
        <fullName evidence="2">Uncharacterized protein</fullName>
    </submittedName>
</protein>
<dbReference type="EMBL" id="PYSW02000002">
    <property type="protein sequence ID" value="KAG2393558.1"/>
    <property type="molecule type" value="Genomic_DNA"/>
</dbReference>
<evidence type="ECO:0000313" key="3">
    <source>
        <dbReference type="Proteomes" id="UP000816034"/>
    </source>
</evidence>
<organism evidence="2 3">
    <name type="scientific">Naegleria lovaniensis</name>
    <name type="common">Amoeba</name>
    <dbReference type="NCBI Taxonomy" id="51637"/>
    <lineage>
        <taxon>Eukaryota</taxon>
        <taxon>Discoba</taxon>
        <taxon>Heterolobosea</taxon>
        <taxon>Tetramitia</taxon>
        <taxon>Eutetramitia</taxon>
        <taxon>Vahlkampfiidae</taxon>
        <taxon>Naegleria</taxon>
    </lineage>
</organism>
<feature type="region of interest" description="Disordered" evidence="1">
    <location>
        <begin position="1"/>
        <end position="68"/>
    </location>
</feature>
<comment type="caution">
    <text evidence="2">The sequence shown here is derived from an EMBL/GenBank/DDBJ whole genome shotgun (WGS) entry which is preliminary data.</text>
</comment>
<reference evidence="2 3" key="1">
    <citation type="journal article" date="2018" name="BMC Genomics">
        <title>The genome of Naegleria lovaniensis, the basis for a comparative approach to unravel pathogenicity factors of the human pathogenic amoeba N. fowleri.</title>
        <authorList>
            <person name="Liechti N."/>
            <person name="Schurch N."/>
            <person name="Bruggmann R."/>
            <person name="Wittwer M."/>
        </authorList>
    </citation>
    <scope>NUCLEOTIDE SEQUENCE [LARGE SCALE GENOMIC DNA]</scope>
    <source>
        <strain evidence="2 3">ATCC 30569</strain>
    </source>
</reference>
<dbReference type="Gene3D" id="3.80.10.10">
    <property type="entry name" value="Ribonuclease Inhibitor"/>
    <property type="match status" value="1"/>
</dbReference>
<evidence type="ECO:0000313" key="2">
    <source>
        <dbReference type="EMBL" id="KAG2393558.1"/>
    </source>
</evidence>
<dbReference type="InterPro" id="IPR032675">
    <property type="entry name" value="LRR_dom_sf"/>
</dbReference>
<accession>A0AA88GYV5</accession>
<dbReference type="AlphaFoldDB" id="A0AA88GYV5"/>
<feature type="compositionally biased region" description="Polar residues" evidence="1">
    <location>
        <begin position="1"/>
        <end position="13"/>
    </location>
</feature>
<evidence type="ECO:0000256" key="1">
    <source>
        <dbReference type="SAM" id="MobiDB-lite"/>
    </source>
</evidence>
<dbReference type="GeneID" id="68099543"/>